<dbReference type="EMBL" id="QGNW01001194">
    <property type="protein sequence ID" value="RVW50698.1"/>
    <property type="molecule type" value="Genomic_DNA"/>
</dbReference>
<dbReference type="CDD" id="cd09272">
    <property type="entry name" value="RNase_HI_RT_Ty1"/>
    <property type="match status" value="1"/>
</dbReference>
<feature type="compositionally biased region" description="Polar residues" evidence="1">
    <location>
        <begin position="67"/>
        <end position="80"/>
    </location>
</feature>
<dbReference type="SUPFAM" id="SSF56672">
    <property type="entry name" value="DNA/RNA polymerases"/>
    <property type="match status" value="1"/>
</dbReference>
<name>A0A438ESX6_VITVI</name>
<dbReference type="PANTHER" id="PTHR11439:SF470">
    <property type="entry name" value="CYSTEINE-RICH RLK (RECEPTOR-LIKE PROTEIN KINASE) 8"/>
    <property type="match status" value="1"/>
</dbReference>
<proteinExistence type="predicted"/>
<evidence type="ECO:0000313" key="4">
    <source>
        <dbReference type="Proteomes" id="UP000288805"/>
    </source>
</evidence>
<feature type="domain" description="Reverse transcriptase Ty1/copia-type" evidence="2">
    <location>
        <begin position="177"/>
        <end position="291"/>
    </location>
</feature>
<comment type="caution">
    <text evidence="3">The sequence shown here is derived from an EMBL/GenBank/DDBJ whole genome shotgun (WGS) entry which is preliminary data.</text>
</comment>
<dbReference type="InterPro" id="IPR043502">
    <property type="entry name" value="DNA/RNA_pol_sf"/>
</dbReference>
<dbReference type="AlphaFoldDB" id="A0A438ESX6"/>
<sequence length="500" mass="57641">MMEDSPYESSEPLDLPHVSTHGDEEPESFEPESPNFTTEPMSSLVPASVTRNFHRFLRCVQGKRPFQNKSKSKNPTQTLGMKSREWKDAMREEMSALEKNKTWEIVERLKGKNIADCKWIFTLKYKADESLERHKARLVAKGYIQTYGVDYQETFAPVAKMNTVRILLSLATHYNWAWFERFAKVMKEFGYKQSQGDHTLFIKHLASRRVTALLVYVDDIIVTGNDEREKHELKQRLATKFEIKELGKLKYFLSIEVTYSTQGIFISQQKCVTDLLAEIGKIGCKPVSTPMDPNHKLGEAKEEPMVDKRMYQRLVGRLIYLAHTRPGIAYAVSVISQFMHDPREPHFQAAYRVLHYLKGNIGKGILFKKSNTLALEAYTDADYAGSLVDRRSTTGYCTFLGGNLVTWRSKKQNLIARLSVELEFRTIAQGLCELLWLKIILDDLRIKWDGPMKLCCDNKSTINIAYNPIQHDMTKHSEIDRHFIKEKLEEGVVCMSYVPS</sequence>
<dbReference type="Proteomes" id="UP000288805">
    <property type="component" value="Unassembled WGS sequence"/>
</dbReference>
<evidence type="ECO:0000313" key="3">
    <source>
        <dbReference type="EMBL" id="RVW50698.1"/>
    </source>
</evidence>
<evidence type="ECO:0000259" key="2">
    <source>
        <dbReference type="Pfam" id="PF07727"/>
    </source>
</evidence>
<gene>
    <name evidence="3" type="primary">RE1_1800</name>
    <name evidence="3" type="ORF">CK203_073354</name>
</gene>
<dbReference type="Pfam" id="PF07727">
    <property type="entry name" value="RVT_2"/>
    <property type="match status" value="1"/>
</dbReference>
<reference evidence="3 4" key="1">
    <citation type="journal article" date="2018" name="PLoS Genet.">
        <title>Population sequencing reveals clonal diversity and ancestral inbreeding in the grapevine cultivar Chardonnay.</title>
        <authorList>
            <person name="Roach M.J."/>
            <person name="Johnson D.L."/>
            <person name="Bohlmann J."/>
            <person name="van Vuuren H.J."/>
            <person name="Jones S.J."/>
            <person name="Pretorius I.S."/>
            <person name="Schmidt S.A."/>
            <person name="Borneman A.R."/>
        </authorList>
    </citation>
    <scope>NUCLEOTIDE SEQUENCE [LARGE SCALE GENOMIC DNA]</scope>
    <source>
        <strain evidence="4">cv. Chardonnay</strain>
        <tissue evidence="3">Leaf</tissue>
    </source>
</reference>
<dbReference type="PANTHER" id="PTHR11439">
    <property type="entry name" value="GAG-POL-RELATED RETROTRANSPOSON"/>
    <property type="match status" value="1"/>
</dbReference>
<dbReference type="InterPro" id="IPR013103">
    <property type="entry name" value="RVT_2"/>
</dbReference>
<accession>A0A438ESX6</accession>
<protein>
    <submittedName>
        <fullName evidence="3">Retrovirus-related Pol polyprotein from transposon RE1</fullName>
    </submittedName>
</protein>
<evidence type="ECO:0000256" key="1">
    <source>
        <dbReference type="SAM" id="MobiDB-lite"/>
    </source>
</evidence>
<feature type="region of interest" description="Disordered" evidence="1">
    <location>
        <begin position="64"/>
        <end position="83"/>
    </location>
</feature>
<organism evidence="3 4">
    <name type="scientific">Vitis vinifera</name>
    <name type="common">Grape</name>
    <dbReference type="NCBI Taxonomy" id="29760"/>
    <lineage>
        <taxon>Eukaryota</taxon>
        <taxon>Viridiplantae</taxon>
        <taxon>Streptophyta</taxon>
        <taxon>Embryophyta</taxon>
        <taxon>Tracheophyta</taxon>
        <taxon>Spermatophyta</taxon>
        <taxon>Magnoliopsida</taxon>
        <taxon>eudicotyledons</taxon>
        <taxon>Gunneridae</taxon>
        <taxon>Pentapetalae</taxon>
        <taxon>rosids</taxon>
        <taxon>Vitales</taxon>
        <taxon>Vitaceae</taxon>
        <taxon>Viteae</taxon>
        <taxon>Vitis</taxon>
    </lineage>
</organism>
<feature type="region of interest" description="Disordered" evidence="1">
    <location>
        <begin position="1"/>
        <end position="42"/>
    </location>
</feature>